<dbReference type="InterPro" id="IPR041017">
    <property type="entry name" value="Thioredoxin_10"/>
</dbReference>
<evidence type="ECO:0000313" key="3">
    <source>
        <dbReference type="EMBL" id="SFF23785.1"/>
    </source>
</evidence>
<dbReference type="Pfam" id="PF17991">
    <property type="entry name" value="Thioredoxin_10"/>
    <property type="match status" value="1"/>
</dbReference>
<dbReference type="GO" id="GO:0016491">
    <property type="term" value="F:oxidoreductase activity"/>
    <property type="evidence" value="ECO:0007669"/>
    <property type="project" value="InterPro"/>
</dbReference>
<evidence type="ECO:0000259" key="2">
    <source>
        <dbReference type="PROSITE" id="PS51352"/>
    </source>
</evidence>
<keyword evidence="1" id="KW-0732">Signal</keyword>
<dbReference type="InterPro" id="IPR036249">
    <property type="entry name" value="Thioredoxin-like_sf"/>
</dbReference>
<dbReference type="PANTHER" id="PTHR42852">
    <property type="entry name" value="THIOL:DISULFIDE INTERCHANGE PROTEIN DSBE"/>
    <property type="match status" value="1"/>
</dbReference>
<dbReference type="Proteomes" id="UP000199477">
    <property type="component" value="Unassembled WGS sequence"/>
</dbReference>
<dbReference type="PROSITE" id="PS51352">
    <property type="entry name" value="THIOREDOXIN_2"/>
    <property type="match status" value="1"/>
</dbReference>
<name>A0A1I2H123_9GAMM</name>
<dbReference type="STRING" id="500610.SAMN02799615_02857"/>
<dbReference type="AlphaFoldDB" id="A0A1I2H123"/>
<dbReference type="Gene3D" id="2.60.120.260">
    <property type="entry name" value="Galactose-binding domain-like"/>
    <property type="match status" value="1"/>
</dbReference>
<dbReference type="GO" id="GO:0016853">
    <property type="term" value="F:isomerase activity"/>
    <property type="evidence" value="ECO:0007669"/>
    <property type="project" value="UniProtKB-KW"/>
</dbReference>
<feature type="domain" description="Thioredoxin" evidence="2">
    <location>
        <begin position="21"/>
        <end position="166"/>
    </location>
</feature>
<dbReference type="Gene3D" id="3.40.30.10">
    <property type="entry name" value="Glutaredoxin"/>
    <property type="match status" value="1"/>
</dbReference>
<dbReference type="InterPro" id="IPR050553">
    <property type="entry name" value="Thioredoxin_ResA/DsbE_sf"/>
</dbReference>
<feature type="chain" id="PRO_5011646981" evidence="1">
    <location>
        <begin position="22"/>
        <end position="316"/>
    </location>
</feature>
<dbReference type="InterPro" id="IPR013740">
    <property type="entry name" value="Redoxin"/>
</dbReference>
<proteinExistence type="predicted"/>
<reference evidence="4" key="1">
    <citation type="submission" date="2016-10" db="EMBL/GenBank/DDBJ databases">
        <authorList>
            <person name="Varghese N."/>
            <person name="Submissions S."/>
        </authorList>
    </citation>
    <scope>NUCLEOTIDE SEQUENCE [LARGE SCALE GENOMIC DNA]</scope>
    <source>
        <strain evidence="4">UNC178MFTsu3.1</strain>
    </source>
</reference>
<dbReference type="SUPFAM" id="SSF52833">
    <property type="entry name" value="Thioredoxin-like"/>
    <property type="match status" value="1"/>
</dbReference>
<keyword evidence="4" id="KW-1185">Reference proteome</keyword>
<dbReference type="CDD" id="cd03012">
    <property type="entry name" value="TlpA_like_DipZ_like"/>
    <property type="match status" value="1"/>
</dbReference>
<keyword evidence="3" id="KW-0413">Isomerase</keyword>
<evidence type="ECO:0000256" key="1">
    <source>
        <dbReference type="SAM" id="SignalP"/>
    </source>
</evidence>
<protein>
    <submittedName>
        <fullName evidence="3">Thiol-disulfide isomerase or thioredoxin</fullName>
    </submittedName>
</protein>
<dbReference type="EMBL" id="FONH01000010">
    <property type="protein sequence ID" value="SFF23785.1"/>
    <property type="molecule type" value="Genomic_DNA"/>
</dbReference>
<feature type="signal peptide" evidence="1">
    <location>
        <begin position="1"/>
        <end position="21"/>
    </location>
</feature>
<gene>
    <name evidence="3" type="ORF">SAMN02799615_02857</name>
</gene>
<dbReference type="RefSeq" id="WP_051548349.1">
    <property type="nucleotide sequence ID" value="NZ_FONH01000010.1"/>
</dbReference>
<dbReference type="Pfam" id="PF08534">
    <property type="entry name" value="Redoxin"/>
    <property type="match status" value="1"/>
</dbReference>
<organism evidence="3 4">
    <name type="scientific">Dyella marensis</name>
    <dbReference type="NCBI Taxonomy" id="500610"/>
    <lineage>
        <taxon>Bacteria</taxon>
        <taxon>Pseudomonadati</taxon>
        <taxon>Pseudomonadota</taxon>
        <taxon>Gammaproteobacteria</taxon>
        <taxon>Lysobacterales</taxon>
        <taxon>Rhodanobacteraceae</taxon>
        <taxon>Dyella</taxon>
    </lineage>
</organism>
<sequence length="316" mass="34860">MKKLLLSAGLLLGFLSGSIAASTPTQVPEFAGIDHWFNSPPLSMSGLRGKVVLIDFWAYSCINCIRAMPHVQHLYETYKDQGLVVIGVHSPEFDFEHDPANVQEAIGRSGVTYPVAMDSRLATWNAWHNQYWPAEYLVDRDGRLIGHHYGEGGYDKMENAIRLLLGLDMQAPGNAAGVFKPGMGDTPELHLGSTGRQGFGNAESASDGTRRFSLPAQLPLHQFALAGQWEITRQYARSVGGELELQLRFKAAKLYLVASAEHAMPLEVTVDGQPQATVTVQGSRLYTLFDSSDDREHLLRLRIPQAGLRVYSFTFG</sequence>
<accession>A0A1I2H123</accession>
<dbReference type="PANTHER" id="PTHR42852:SF13">
    <property type="entry name" value="PROTEIN DIPZ"/>
    <property type="match status" value="1"/>
</dbReference>
<evidence type="ECO:0000313" key="4">
    <source>
        <dbReference type="Proteomes" id="UP000199477"/>
    </source>
</evidence>
<dbReference type="InterPro" id="IPR013766">
    <property type="entry name" value="Thioredoxin_domain"/>
</dbReference>